<feature type="transmembrane region" description="Helical" evidence="6">
    <location>
        <begin position="213"/>
        <end position="236"/>
    </location>
</feature>
<feature type="transmembrane region" description="Helical" evidence="6">
    <location>
        <begin position="63"/>
        <end position="81"/>
    </location>
</feature>
<comment type="subcellular location">
    <subcellularLocation>
        <location evidence="1">Membrane</location>
        <topology evidence="1">Multi-pass membrane protein</topology>
    </subcellularLocation>
</comment>
<dbReference type="SUPFAM" id="SSF103481">
    <property type="entry name" value="Multidrug resistance efflux transporter EmrE"/>
    <property type="match status" value="2"/>
</dbReference>
<feature type="transmembrane region" description="Helical" evidence="6">
    <location>
        <begin position="272"/>
        <end position="290"/>
    </location>
</feature>
<dbReference type="RefSeq" id="WP_007641682.1">
    <property type="nucleotide sequence ID" value="NC_020514.1"/>
</dbReference>
<feature type="domain" description="EamA" evidence="7">
    <location>
        <begin position="151"/>
        <end position="286"/>
    </location>
</feature>
<protein>
    <recommendedName>
        <fullName evidence="7">EamA domain-containing protein</fullName>
    </recommendedName>
</protein>
<dbReference type="AlphaFoldDB" id="K7AFV5"/>
<dbReference type="EMBL" id="CP003837">
    <property type="protein sequence ID" value="AGH45248.1"/>
    <property type="molecule type" value="Genomic_DNA"/>
</dbReference>
<dbReference type="InterPro" id="IPR050638">
    <property type="entry name" value="AA-Vitamin_Transporters"/>
</dbReference>
<dbReference type="KEGG" id="gps:C427_3139"/>
<keyword evidence="3 6" id="KW-0812">Transmembrane</keyword>
<evidence type="ECO:0000256" key="6">
    <source>
        <dbReference type="SAM" id="Phobius"/>
    </source>
</evidence>
<keyword evidence="5 6" id="KW-0472">Membrane</keyword>
<dbReference type="GO" id="GO:0016020">
    <property type="term" value="C:membrane"/>
    <property type="evidence" value="ECO:0007669"/>
    <property type="project" value="UniProtKB-SubCell"/>
</dbReference>
<sequence>MRSTVLYVLTVLIWGSTWLAIEYQLGVVAPEVSLVYRFSIAALLMWVYCLIKKLPMQFSLENHLFFMTLACCNFGFNYLILYWAQDYLTSAMTSIAFSTLLIMNIINTRIFFGKPIAPRIFIGATLGLAGIIGLFWQDVKTLDFASEAIIGLGLSLAGTFVASLGNMTSVRNSKNDIGIMQGNAWGMLYGSLFLLTFTLISGSEFSFDTRLPYIVSLLYLSIFGTVIAFACYFVLLKDIGPEKASYSVVLFPVVAVTLSMMFEGFVWQSSTVIGFVLVLTGNIVVLTPVHRFRRLFAADKPIEQS</sequence>
<dbReference type="HOGENOM" id="CLU_033863_5_3_6"/>
<gene>
    <name evidence="8" type="ORF">C427_3139</name>
</gene>
<keyword evidence="9" id="KW-1185">Reference proteome</keyword>
<dbReference type="PANTHER" id="PTHR32322:SF2">
    <property type="entry name" value="EAMA DOMAIN-CONTAINING PROTEIN"/>
    <property type="match status" value="1"/>
</dbReference>
<feature type="transmembrane region" description="Helical" evidence="6">
    <location>
        <begin position="248"/>
        <end position="266"/>
    </location>
</feature>
<dbReference type="PATRIC" id="fig|1129794.4.peg.3122"/>
<name>K7AFV5_9ALTE</name>
<dbReference type="Proteomes" id="UP000011864">
    <property type="component" value="Chromosome"/>
</dbReference>
<feature type="transmembrane region" description="Helical" evidence="6">
    <location>
        <begin position="87"/>
        <end position="106"/>
    </location>
</feature>
<feature type="domain" description="EamA" evidence="7">
    <location>
        <begin position="5"/>
        <end position="135"/>
    </location>
</feature>
<feature type="transmembrane region" description="Helical" evidence="6">
    <location>
        <begin position="118"/>
        <end position="136"/>
    </location>
</feature>
<proteinExistence type="inferred from homology"/>
<organism evidence="8 9">
    <name type="scientific">Paraglaciecola psychrophila 170</name>
    <dbReference type="NCBI Taxonomy" id="1129794"/>
    <lineage>
        <taxon>Bacteria</taxon>
        <taxon>Pseudomonadati</taxon>
        <taxon>Pseudomonadota</taxon>
        <taxon>Gammaproteobacteria</taxon>
        <taxon>Alteromonadales</taxon>
        <taxon>Alteromonadaceae</taxon>
        <taxon>Paraglaciecola</taxon>
    </lineage>
</organism>
<feature type="transmembrane region" description="Helical" evidence="6">
    <location>
        <begin position="35"/>
        <end position="51"/>
    </location>
</feature>
<evidence type="ECO:0000313" key="9">
    <source>
        <dbReference type="Proteomes" id="UP000011864"/>
    </source>
</evidence>
<feature type="transmembrane region" description="Helical" evidence="6">
    <location>
        <begin position="148"/>
        <end position="170"/>
    </location>
</feature>
<evidence type="ECO:0000256" key="4">
    <source>
        <dbReference type="ARBA" id="ARBA00022989"/>
    </source>
</evidence>
<keyword evidence="4 6" id="KW-1133">Transmembrane helix</keyword>
<dbReference type="OrthoDB" id="2352272at2"/>
<evidence type="ECO:0000256" key="3">
    <source>
        <dbReference type="ARBA" id="ARBA00022692"/>
    </source>
</evidence>
<dbReference type="InterPro" id="IPR037185">
    <property type="entry name" value="EmrE-like"/>
</dbReference>
<evidence type="ECO:0000313" key="8">
    <source>
        <dbReference type="EMBL" id="AGH45248.1"/>
    </source>
</evidence>
<evidence type="ECO:0000256" key="5">
    <source>
        <dbReference type="ARBA" id="ARBA00023136"/>
    </source>
</evidence>
<dbReference type="PANTHER" id="PTHR32322">
    <property type="entry name" value="INNER MEMBRANE TRANSPORTER"/>
    <property type="match status" value="1"/>
</dbReference>
<dbReference type="InterPro" id="IPR000620">
    <property type="entry name" value="EamA_dom"/>
</dbReference>
<comment type="similarity">
    <text evidence="2">Belongs to the EamA transporter family.</text>
</comment>
<evidence type="ECO:0000259" key="7">
    <source>
        <dbReference type="Pfam" id="PF00892"/>
    </source>
</evidence>
<evidence type="ECO:0000256" key="2">
    <source>
        <dbReference type="ARBA" id="ARBA00007362"/>
    </source>
</evidence>
<feature type="transmembrane region" description="Helical" evidence="6">
    <location>
        <begin position="182"/>
        <end position="201"/>
    </location>
</feature>
<accession>K7AFV5</accession>
<dbReference type="eggNOG" id="COG0697">
    <property type="taxonomic scope" value="Bacteria"/>
</dbReference>
<dbReference type="Pfam" id="PF00892">
    <property type="entry name" value="EamA"/>
    <property type="match status" value="2"/>
</dbReference>
<reference evidence="8 9" key="1">
    <citation type="journal article" date="2013" name="Genome Announc.">
        <title>Complete Genome Sequence of Glaciecola psychrophila Strain 170T.</title>
        <authorList>
            <person name="Yin J."/>
            <person name="Chen J."/>
            <person name="Liu G."/>
            <person name="Yu Y."/>
            <person name="Song L."/>
            <person name="Wang X."/>
            <person name="Qu X."/>
        </authorList>
    </citation>
    <scope>NUCLEOTIDE SEQUENCE [LARGE SCALE GENOMIC DNA]</scope>
    <source>
        <strain evidence="8 9">170</strain>
    </source>
</reference>
<evidence type="ECO:0000256" key="1">
    <source>
        <dbReference type="ARBA" id="ARBA00004141"/>
    </source>
</evidence>